<name>A0A212JNE1_9DELT</name>
<sequence>MSHGKPIKRREARMEFAACADEIQAMLARCCTKRFIHAELTSKGHFTMAYVTFCQILQLAEKRGFDYQNLFHSPQKDGKTPSPAPGQISSPPPAPKTLPSSGPRIVNTTKESFPNPRDMRPEDGI</sequence>
<proteinExistence type="predicted"/>
<accession>A0A212JNE1</accession>
<dbReference type="Pfam" id="PF17273">
    <property type="entry name" value="DUF5338"/>
    <property type="match status" value="1"/>
</dbReference>
<gene>
    <name evidence="2" type="ORF">KL86DPRO_11867</name>
</gene>
<dbReference type="EMBL" id="FLUQ01000001">
    <property type="protein sequence ID" value="SBW00928.1"/>
    <property type="molecule type" value="Genomic_DNA"/>
</dbReference>
<organism evidence="2">
    <name type="scientific">uncultured delta proteobacterium</name>
    <dbReference type="NCBI Taxonomy" id="34034"/>
    <lineage>
        <taxon>Bacteria</taxon>
        <taxon>Deltaproteobacteria</taxon>
        <taxon>environmental samples</taxon>
    </lineage>
</organism>
<dbReference type="AlphaFoldDB" id="A0A212JNE1"/>
<evidence type="ECO:0000256" key="1">
    <source>
        <dbReference type="SAM" id="MobiDB-lite"/>
    </source>
</evidence>
<reference evidence="2" key="1">
    <citation type="submission" date="2016-04" db="EMBL/GenBank/DDBJ databases">
        <authorList>
            <person name="Evans L.H."/>
            <person name="Alamgir A."/>
            <person name="Owens N."/>
            <person name="Weber N.D."/>
            <person name="Virtaneva K."/>
            <person name="Barbian K."/>
            <person name="Babar A."/>
            <person name="Rosenke K."/>
        </authorList>
    </citation>
    <scope>NUCLEOTIDE SEQUENCE</scope>
    <source>
        <strain evidence="2">86</strain>
    </source>
</reference>
<feature type="region of interest" description="Disordered" evidence="1">
    <location>
        <begin position="70"/>
        <end position="125"/>
    </location>
</feature>
<protein>
    <submittedName>
        <fullName evidence="2">Uncharacterized protein</fullName>
    </submittedName>
</protein>
<evidence type="ECO:0000313" key="2">
    <source>
        <dbReference type="EMBL" id="SBW00928.1"/>
    </source>
</evidence>
<dbReference type="InterPro" id="IPR035225">
    <property type="entry name" value="DUF5338"/>
</dbReference>